<keyword evidence="2" id="KW-1185">Reference proteome</keyword>
<comment type="caution">
    <text evidence="1">The sequence shown here is derived from an EMBL/GenBank/DDBJ whole genome shotgun (WGS) entry which is preliminary data.</text>
</comment>
<dbReference type="HOGENOM" id="CLU_019444_1_0_9"/>
<evidence type="ECO:0000313" key="1">
    <source>
        <dbReference type="EMBL" id="EMZ26113.1"/>
    </source>
</evidence>
<proteinExistence type="predicted"/>
<evidence type="ECO:0008006" key="3">
    <source>
        <dbReference type="Google" id="ProtNLM"/>
    </source>
</evidence>
<dbReference type="STRING" id="1235802.C823_02606"/>
<dbReference type="PATRIC" id="fig|1235802.3.peg.2756"/>
<organism evidence="1 2">
    <name type="scientific">Eubacterium plexicaudatum ASF492</name>
    <dbReference type="NCBI Taxonomy" id="1235802"/>
    <lineage>
        <taxon>Bacteria</taxon>
        <taxon>Bacillati</taxon>
        <taxon>Bacillota</taxon>
        <taxon>Clostridia</taxon>
        <taxon>Eubacteriales</taxon>
        <taxon>Eubacteriaceae</taxon>
        <taxon>Eubacterium</taxon>
    </lineage>
</organism>
<dbReference type="InterPro" id="IPR029063">
    <property type="entry name" value="SAM-dependent_MTases_sf"/>
</dbReference>
<dbReference type="Proteomes" id="UP000012589">
    <property type="component" value="Unassembled WGS sequence"/>
</dbReference>
<reference evidence="1 2" key="1">
    <citation type="journal article" date="2014" name="Genome Announc.">
        <title>Draft genome sequences of the altered schaedler flora, a defined bacterial community from gnotobiotic mice.</title>
        <authorList>
            <person name="Wannemuehler M.J."/>
            <person name="Overstreet A.M."/>
            <person name="Ward D.V."/>
            <person name="Phillips G.J."/>
        </authorList>
    </citation>
    <scope>NUCLEOTIDE SEQUENCE [LARGE SCALE GENOMIC DNA]</scope>
    <source>
        <strain evidence="1 2">ASF492</strain>
    </source>
</reference>
<gene>
    <name evidence="1" type="ORF">C823_02606</name>
</gene>
<dbReference type="eggNOG" id="COG0030">
    <property type="taxonomic scope" value="Bacteria"/>
</dbReference>
<dbReference type="SUPFAM" id="SSF53335">
    <property type="entry name" value="S-adenosyl-L-methionine-dependent methyltransferases"/>
    <property type="match status" value="1"/>
</dbReference>
<dbReference type="CDD" id="cd02440">
    <property type="entry name" value="AdoMet_MTases"/>
    <property type="match status" value="1"/>
</dbReference>
<dbReference type="AlphaFoldDB" id="N2AI14"/>
<sequence length="595" mass="68262">MQKTKIGNVLLYYPDHTNPDEPAVNPDERQLQEIVQLYEEDGYHSQITSRRNWTVMYELAESRANLIEWIRLKKQAKVLELGAGCGTVTSALLKKSASVTCQEENIRYCNINAHRHKQARSLTIYAMPFDSCEPQLEDDYDVIVTVAVPILEGQAEKLLHHLRRHLKQDGLLVLAAKNKFGLKYWAGNKEMYTHTYFAGLENNGVRPYSKTGLKNLLHRTGFASQDFYYPYPDERFALDIYSDRYLPKKGDLNYNIANYEDDRILLFDEQKVFDSIIEEGQFPFFANAFLCLAKAAGNACQEQDTIYARYASDRSRAYALCTEITKQNVCKRAVYPQGAAHVRHILHACEKLSSQYAHTQLKFNRCSAATDADGAVYAEFELLHAKALQEQISQAVSAGQMHTVFEILDKMMQIIRSEGRDGGNIPFEMTQAFRSVFGSIPQEDVLRHTICSEISDIDLILANILVGEDGTWHVIDYEWTFFFPIPQNFIIYRTLFFLNHENPQREELSMEHLLQRAGISSEEAEAYAAMEVAFQQYVTGGLVPYREMVNLLERRFLNVVELKADYDRIAAQNELLKGQGIWKMVRKVKKKLTGN</sequence>
<evidence type="ECO:0000313" key="2">
    <source>
        <dbReference type="Proteomes" id="UP000012589"/>
    </source>
</evidence>
<dbReference type="EMBL" id="AQFT01000085">
    <property type="protein sequence ID" value="EMZ26113.1"/>
    <property type="molecule type" value="Genomic_DNA"/>
</dbReference>
<accession>N2AI14</accession>
<name>N2AI14_9FIRM</name>
<dbReference type="OrthoDB" id="525353at2"/>
<dbReference type="Pfam" id="PF13489">
    <property type="entry name" value="Methyltransf_23"/>
    <property type="match status" value="1"/>
</dbReference>
<dbReference type="Gene3D" id="3.40.50.150">
    <property type="entry name" value="Vaccinia Virus protein VP39"/>
    <property type="match status" value="1"/>
</dbReference>
<protein>
    <recommendedName>
        <fullName evidence="3">Methyltransferase domain-containing protein</fullName>
    </recommendedName>
</protein>